<dbReference type="RefSeq" id="XP_066664103.1">
    <property type="nucleotide sequence ID" value="XM_066818411.1"/>
</dbReference>
<dbReference type="InterPro" id="IPR012951">
    <property type="entry name" value="BBE"/>
</dbReference>
<dbReference type="Pfam" id="PF08031">
    <property type="entry name" value="BBE"/>
    <property type="match status" value="1"/>
</dbReference>
<gene>
    <name evidence="2" type="ORF">PG997_014097</name>
</gene>
<reference evidence="2 3" key="1">
    <citation type="submission" date="2023-01" db="EMBL/GenBank/DDBJ databases">
        <title>Analysis of 21 Apiospora genomes using comparative genomics revels a genus with tremendous synthesis potential of carbohydrate active enzymes and secondary metabolites.</title>
        <authorList>
            <person name="Sorensen T."/>
        </authorList>
    </citation>
    <scope>NUCLEOTIDE SEQUENCE [LARGE SCALE GENOMIC DNA]</scope>
    <source>
        <strain evidence="2 3">CBS 114990</strain>
    </source>
</reference>
<feature type="domain" description="Berberine/berberine-like" evidence="1">
    <location>
        <begin position="49"/>
        <end position="88"/>
    </location>
</feature>
<name>A0ABR1V822_9PEZI</name>
<dbReference type="EMBL" id="JAQQWN010000009">
    <property type="protein sequence ID" value="KAK8067350.1"/>
    <property type="molecule type" value="Genomic_DNA"/>
</dbReference>
<evidence type="ECO:0000313" key="3">
    <source>
        <dbReference type="Proteomes" id="UP001433268"/>
    </source>
</evidence>
<accession>A0ABR1V822</accession>
<evidence type="ECO:0000313" key="2">
    <source>
        <dbReference type="EMBL" id="KAK8067350.1"/>
    </source>
</evidence>
<dbReference type="GeneID" id="92051471"/>
<evidence type="ECO:0000259" key="1">
    <source>
        <dbReference type="Pfam" id="PF08031"/>
    </source>
</evidence>
<keyword evidence="3" id="KW-1185">Reference proteome</keyword>
<proteinExistence type="predicted"/>
<comment type="caution">
    <text evidence="2">The sequence shown here is derived from an EMBL/GenBank/DDBJ whole genome shotgun (WGS) entry which is preliminary data.</text>
</comment>
<organism evidence="2 3">
    <name type="scientific">Apiospora hydei</name>
    <dbReference type="NCBI Taxonomy" id="1337664"/>
    <lineage>
        <taxon>Eukaryota</taxon>
        <taxon>Fungi</taxon>
        <taxon>Dikarya</taxon>
        <taxon>Ascomycota</taxon>
        <taxon>Pezizomycotina</taxon>
        <taxon>Sordariomycetes</taxon>
        <taxon>Xylariomycetidae</taxon>
        <taxon>Amphisphaeriales</taxon>
        <taxon>Apiosporaceae</taxon>
        <taxon>Apiospora</taxon>
    </lineage>
</organism>
<sequence length="116" mass="13317">MTNYTSLFWQGVKIIHGHTTSWAQRRDWQRLLTDIQDEALLRARLDGCAYVNEADQYQEGCQERFWGAATYAELLGVKKRWYPTGVFYAVSMPGTEGWLVIGYGMKLWAAESGSSR</sequence>
<dbReference type="Proteomes" id="UP001433268">
    <property type="component" value="Unassembled WGS sequence"/>
</dbReference>
<protein>
    <recommendedName>
        <fullName evidence="1">Berberine/berberine-like domain-containing protein</fullName>
    </recommendedName>
</protein>